<dbReference type="Gene3D" id="1.10.287.130">
    <property type="match status" value="1"/>
</dbReference>
<evidence type="ECO:0000256" key="3">
    <source>
        <dbReference type="ARBA" id="ARBA00012438"/>
    </source>
</evidence>
<evidence type="ECO:0000256" key="7">
    <source>
        <dbReference type="ARBA" id="ARBA00022741"/>
    </source>
</evidence>
<dbReference type="InterPro" id="IPR003661">
    <property type="entry name" value="HisK_dim/P_dom"/>
</dbReference>
<dbReference type="Gene3D" id="3.30.565.10">
    <property type="entry name" value="Histidine kinase-like ATPase, C-terminal domain"/>
    <property type="match status" value="1"/>
</dbReference>
<dbReference type="Proteomes" id="UP001499854">
    <property type="component" value="Unassembled WGS sequence"/>
</dbReference>
<evidence type="ECO:0000256" key="11">
    <source>
        <dbReference type="SAM" id="MobiDB-lite"/>
    </source>
</evidence>
<keyword evidence="5" id="KW-0597">Phosphoprotein</keyword>
<evidence type="ECO:0000256" key="8">
    <source>
        <dbReference type="ARBA" id="ARBA00022777"/>
    </source>
</evidence>
<dbReference type="CDD" id="cd00082">
    <property type="entry name" value="HisKA"/>
    <property type="match status" value="1"/>
</dbReference>
<keyword evidence="10" id="KW-0902">Two-component regulatory system</keyword>
<feature type="region of interest" description="Disordered" evidence="11">
    <location>
        <begin position="423"/>
        <end position="514"/>
    </location>
</feature>
<organism evidence="13 14">
    <name type="scientific">Catenulispora subtropica</name>
    <dbReference type="NCBI Taxonomy" id="450798"/>
    <lineage>
        <taxon>Bacteria</taxon>
        <taxon>Bacillati</taxon>
        <taxon>Actinomycetota</taxon>
        <taxon>Actinomycetes</taxon>
        <taxon>Catenulisporales</taxon>
        <taxon>Catenulisporaceae</taxon>
        <taxon>Catenulispora</taxon>
    </lineage>
</organism>
<dbReference type="InterPro" id="IPR004358">
    <property type="entry name" value="Sig_transdc_His_kin-like_C"/>
</dbReference>
<dbReference type="InterPro" id="IPR003594">
    <property type="entry name" value="HATPase_dom"/>
</dbReference>
<evidence type="ECO:0000256" key="2">
    <source>
        <dbReference type="ARBA" id="ARBA00004651"/>
    </source>
</evidence>
<dbReference type="SMART" id="SM00387">
    <property type="entry name" value="HATPase_c"/>
    <property type="match status" value="1"/>
</dbReference>
<evidence type="ECO:0000313" key="14">
    <source>
        <dbReference type="Proteomes" id="UP001499854"/>
    </source>
</evidence>
<keyword evidence="9" id="KW-0067">ATP-binding</keyword>
<keyword evidence="4" id="KW-1003">Cell membrane</keyword>
<keyword evidence="14" id="KW-1185">Reference proteome</keyword>
<feature type="region of interest" description="Disordered" evidence="11">
    <location>
        <begin position="1"/>
        <end position="37"/>
    </location>
</feature>
<evidence type="ECO:0000256" key="10">
    <source>
        <dbReference type="ARBA" id="ARBA00023012"/>
    </source>
</evidence>
<dbReference type="InterPro" id="IPR036890">
    <property type="entry name" value="HATPase_C_sf"/>
</dbReference>
<dbReference type="InterPro" id="IPR036097">
    <property type="entry name" value="HisK_dim/P_sf"/>
</dbReference>
<feature type="region of interest" description="Disordered" evidence="11">
    <location>
        <begin position="59"/>
        <end position="82"/>
    </location>
</feature>
<comment type="subcellular location">
    <subcellularLocation>
        <location evidence="2">Cell membrane</location>
        <topology evidence="2">Multi-pass membrane protein</topology>
    </subcellularLocation>
</comment>
<evidence type="ECO:0000259" key="12">
    <source>
        <dbReference type="PROSITE" id="PS50109"/>
    </source>
</evidence>
<comment type="caution">
    <text evidence="13">The sequence shown here is derived from an EMBL/GenBank/DDBJ whole genome shotgun (WGS) entry which is preliminary data.</text>
</comment>
<dbReference type="PROSITE" id="PS50109">
    <property type="entry name" value="HIS_KIN"/>
    <property type="match status" value="1"/>
</dbReference>
<keyword evidence="7" id="KW-0547">Nucleotide-binding</keyword>
<dbReference type="InterPro" id="IPR050980">
    <property type="entry name" value="2C_sensor_his_kinase"/>
</dbReference>
<sequence length="562" mass="57391">MSATTEATPPPPDVARPSGFNGPGGPGGPAAPADPYLRGTDETVLLDLRELRAQQAADAAAAGRGTSGALAVPGSAHAPGTDLEAYQGSHRREAMLYAHGGTAIPLERVREVCHDLRQPVAAILMLASAAEMRPDVPERVREVLQEIMTQTEDISATVRQFLDDAKQGVDGLGDPVPCNVAGLAAESVERWRATFSGRISLAAADEPLHVTVDPVLFKRALGNVLSNGTRAAGGSGRVQVTVRRFETGQGERAVIEVDDSGPGFGNIPAGHGLGLAVVRRTVEAAGGSVEVAEGPLGGALIRMVLPVTPVRTLSADDELAKTIHGEVSLAALAEELAAGGLRPAVVVDFDEFDHFDHFDEFDAFDDDFDDFDDFDDDPDGVDDDPAAVTGGHAVATRISAIPGATAISGPPEQAQLTSGAVAGPFGSAEQATPSGSTAHGALFSAGSTPQLASGAPQPAAVEPAPEPAPGLFDVFRAPDRTRGEVPAPNAAASAQPLEAPAEAGAPHTPHSFHITATGQDDTAVAAILLPSQAGLTDPPRIPASALRPVASVQLSLLPGGAF</sequence>
<dbReference type="EMBL" id="BAAAQM010000063">
    <property type="protein sequence ID" value="GAA1998797.1"/>
    <property type="molecule type" value="Genomic_DNA"/>
</dbReference>
<dbReference type="SUPFAM" id="SSF47384">
    <property type="entry name" value="Homodimeric domain of signal transducing histidine kinase"/>
    <property type="match status" value="1"/>
</dbReference>
<comment type="catalytic activity">
    <reaction evidence="1">
        <text>ATP + protein L-histidine = ADP + protein N-phospho-L-histidine.</text>
        <dbReference type="EC" id="2.7.13.3"/>
    </reaction>
</comment>
<dbReference type="Pfam" id="PF02518">
    <property type="entry name" value="HATPase_c"/>
    <property type="match status" value="1"/>
</dbReference>
<evidence type="ECO:0000256" key="4">
    <source>
        <dbReference type="ARBA" id="ARBA00022475"/>
    </source>
</evidence>
<evidence type="ECO:0000256" key="9">
    <source>
        <dbReference type="ARBA" id="ARBA00022840"/>
    </source>
</evidence>
<dbReference type="PANTHER" id="PTHR44936">
    <property type="entry name" value="SENSOR PROTEIN CREC"/>
    <property type="match status" value="1"/>
</dbReference>
<evidence type="ECO:0000256" key="5">
    <source>
        <dbReference type="ARBA" id="ARBA00022553"/>
    </source>
</evidence>
<dbReference type="SMART" id="SM00388">
    <property type="entry name" value="HisKA"/>
    <property type="match status" value="1"/>
</dbReference>
<dbReference type="EC" id="2.7.13.3" evidence="3"/>
<dbReference type="PRINTS" id="PR00344">
    <property type="entry name" value="BCTRLSENSOR"/>
</dbReference>
<dbReference type="PANTHER" id="PTHR44936:SF10">
    <property type="entry name" value="SENSOR PROTEIN RSTB"/>
    <property type="match status" value="1"/>
</dbReference>
<evidence type="ECO:0000313" key="13">
    <source>
        <dbReference type="EMBL" id="GAA1998797.1"/>
    </source>
</evidence>
<name>A0ABN2T4V1_9ACTN</name>
<dbReference type="Pfam" id="PF00512">
    <property type="entry name" value="HisKA"/>
    <property type="match status" value="1"/>
</dbReference>
<dbReference type="SUPFAM" id="SSF55874">
    <property type="entry name" value="ATPase domain of HSP90 chaperone/DNA topoisomerase II/histidine kinase"/>
    <property type="match status" value="1"/>
</dbReference>
<evidence type="ECO:0000256" key="1">
    <source>
        <dbReference type="ARBA" id="ARBA00000085"/>
    </source>
</evidence>
<gene>
    <name evidence="13" type="ORF">GCM10009838_75190</name>
</gene>
<dbReference type="RefSeq" id="WP_344661971.1">
    <property type="nucleotide sequence ID" value="NZ_BAAAQM010000063.1"/>
</dbReference>
<keyword evidence="6" id="KW-0808">Transferase</keyword>
<feature type="domain" description="Histidine kinase" evidence="12">
    <location>
        <begin position="111"/>
        <end position="309"/>
    </location>
</feature>
<accession>A0ABN2T4V1</accession>
<evidence type="ECO:0000256" key="6">
    <source>
        <dbReference type="ARBA" id="ARBA00022679"/>
    </source>
</evidence>
<reference evidence="13 14" key="1">
    <citation type="journal article" date="2019" name="Int. J. Syst. Evol. Microbiol.">
        <title>The Global Catalogue of Microorganisms (GCM) 10K type strain sequencing project: providing services to taxonomists for standard genome sequencing and annotation.</title>
        <authorList>
            <consortium name="The Broad Institute Genomics Platform"/>
            <consortium name="The Broad Institute Genome Sequencing Center for Infectious Disease"/>
            <person name="Wu L."/>
            <person name="Ma J."/>
        </authorList>
    </citation>
    <scope>NUCLEOTIDE SEQUENCE [LARGE SCALE GENOMIC DNA]</scope>
    <source>
        <strain evidence="13 14">JCM 16013</strain>
    </source>
</reference>
<protein>
    <recommendedName>
        <fullName evidence="3">histidine kinase</fullName>
        <ecNumber evidence="3">2.7.13.3</ecNumber>
    </recommendedName>
</protein>
<feature type="compositionally biased region" description="Low complexity" evidence="11">
    <location>
        <begin position="59"/>
        <end position="71"/>
    </location>
</feature>
<feature type="compositionally biased region" description="Low complexity" evidence="11">
    <location>
        <begin position="484"/>
        <end position="503"/>
    </location>
</feature>
<proteinExistence type="predicted"/>
<keyword evidence="8" id="KW-0418">Kinase</keyword>
<keyword evidence="4" id="KW-0472">Membrane</keyword>
<dbReference type="InterPro" id="IPR005467">
    <property type="entry name" value="His_kinase_dom"/>
</dbReference>